<evidence type="ECO:0000313" key="2">
    <source>
        <dbReference type="Proteomes" id="UP000324222"/>
    </source>
</evidence>
<proteinExistence type="predicted"/>
<protein>
    <submittedName>
        <fullName evidence="1">Uncharacterized protein</fullName>
    </submittedName>
</protein>
<accession>A0A5B7ERJ8</accession>
<organism evidence="1 2">
    <name type="scientific">Portunus trituberculatus</name>
    <name type="common">Swimming crab</name>
    <name type="synonym">Neptunus trituberculatus</name>
    <dbReference type="NCBI Taxonomy" id="210409"/>
    <lineage>
        <taxon>Eukaryota</taxon>
        <taxon>Metazoa</taxon>
        <taxon>Ecdysozoa</taxon>
        <taxon>Arthropoda</taxon>
        <taxon>Crustacea</taxon>
        <taxon>Multicrustacea</taxon>
        <taxon>Malacostraca</taxon>
        <taxon>Eumalacostraca</taxon>
        <taxon>Eucarida</taxon>
        <taxon>Decapoda</taxon>
        <taxon>Pleocyemata</taxon>
        <taxon>Brachyura</taxon>
        <taxon>Eubrachyura</taxon>
        <taxon>Portunoidea</taxon>
        <taxon>Portunidae</taxon>
        <taxon>Portuninae</taxon>
        <taxon>Portunus</taxon>
    </lineage>
</organism>
<gene>
    <name evidence="1" type="ORF">E2C01_029334</name>
</gene>
<dbReference type="Proteomes" id="UP000324222">
    <property type="component" value="Unassembled WGS sequence"/>
</dbReference>
<dbReference type="AlphaFoldDB" id="A0A5B7ERJ8"/>
<dbReference type="EMBL" id="VSRR010003374">
    <property type="protein sequence ID" value="MPC35898.1"/>
    <property type="molecule type" value="Genomic_DNA"/>
</dbReference>
<comment type="caution">
    <text evidence="1">The sequence shown here is derived from an EMBL/GenBank/DDBJ whole genome shotgun (WGS) entry which is preliminary data.</text>
</comment>
<keyword evidence="2" id="KW-1185">Reference proteome</keyword>
<reference evidence="1 2" key="1">
    <citation type="submission" date="2019-05" db="EMBL/GenBank/DDBJ databases">
        <title>Another draft genome of Portunus trituberculatus and its Hox gene families provides insights of decapod evolution.</title>
        <authorList>
            <person name="Jeong J.-H."/>
            <person name="Song I."/>
            <person name="Kim S."/>
            <person name="Choi T."/>
            <person name="Kim D."/>
            <person name="Ryu S."/>
            <person name="Kim W."/>
        </authorList>
    </citation>
    <scope>NUCLEOTIDE SEQUENCE [LARGE SCALE GENOMIC DNA]</scope>
    <source>
        <tissue evidence="1">Muscle</tissue>
    </source>
</reference>
<name>A0A5B7ERJ8_PORTR</name>
<evidence type="ECO:0000313" key="1">
    <source>
        <dbReference type="EMBL" id="MPC35898.1"/>
    </source>
</evidence>
<sequence length="70" mass="7555">MRRTKSPREVRCGGGNAAGCDSRRCHRTAASLYCRVAPRAEQGWEAGAAPSHPITNTIVELCTSPTRSQL</sequence>